<sequence>MNLKKKPWLLTVTLWGKIRRRPRRKFALRFPTLRSARAPTSSPQQNYAQTLRQGQKSRLVLWEPFLTRRGITIRRSTTLKRTVKNCRILNCSIRPFTLARTTVVS</sequence>
<proteinExistence type="predicted"/>
<accession>A0A8D8QQU3</accession>
<name>A0A8D8QQU3_9HEMI</name>
<protein>
    <submittedName>
        <fullName evidence="1">Uncharacterized protein</fullName>
    </submittedName>
</protein>
<organism evidence="1">
    <name type="scientific">Cacopsylla melanoneura</name>
    <dbReference type="NCBI Taxonomy" id="428564"/>
    <lineage>
        <taxon>Eukaryota</taxon>
        <taxon>Metazoa</taxon>
        <taxon>Ecdysozoa</taxon>
        <taxon>Arthropoda</taxon>
        <taxon>Hexapoda</taxon>
        <taxon>Insecta</taxon>
        <taxon>Pterygota</taxon>
        <taxon>Neoptera</taxon>
        <taxon>Paraneoptera</taxon>
        <taxon>Hemiptera</taxon>
        <taxon>Sternorrhyncha</taxon>
        <taxon>Psylloidea</taxon>
        <taxon>Psyllidae</taxon>
        <taxon>Psyllinae</taxon>
        <taxon>Cacopsylla</taxon>
    </lineage>
</organism>
<evidence type="ECO:0000313" key="1">
    <source>
        <dbReference type="EMBL" id="CAG6636580.1"/>
    </source>
</evidence>
<dbReference type="AlphaFoldDB" id="A0A8D8QQU3"/>
<reference evidence="1" key="1">
    <citation type="submission" date="2021-05" db="EMBL/GenBank/DDBJ databases">
        <authorList>
            <person name="Alioto T."/>
            <person name="Alioto T."/>
            <person name="Gomez Garrido J."/>
        </authorList>
    </citation>
    <scope>NUCLEOTIDE SEQUENCE</scope>
</reference>
<dbReference type="EMBL" id="HBUF01094800">
    <property type="protein sequence ID" value="CAG6636580.1"/>
    <property type="molecule type" value="Transcribed_RNA"/>
</dbReference>